<comment type="caution">
    <text evidence="7">The sequence shown here is derived from an EMBL/GenBank/DDBJ whole genome shotgun (WGS) entry which is preliminary data.</text>
</comment>
<feature type="region of interest" description="Disordered" evidence="4">
    <location>
        <begin position="1687"/>
        <end position="1738"/>
    </location>
</feature>
<dbReference type="GO" id="GO:0009649">
    <property type="term" value="P:entrainment of circadian clock"/>
    <property type="evidence" value="ECO:0007669"/>
    <property type="project" value="TreeGrafter"/>
</dbReference>
<feature type="compositionally biased region" description="Low complexity" evidence="4">
    <location>
        <begin position="888"/>
        <end position="951"/>
    </location>
</feature>
<comment type="subcellular location">
    <subcellularLocation>
        <location evidence="1">Nucleus</location>
    </subcellularLocation>
</comment>
<protein>
    <recommendedName>
        <fullName evidence="9">Protein timeless</fullName>
    </recommendedName>
</protein>
<dbReference type="GO" id="GO:0006281">
    <property type="term" value="P:DNA repair"/>
    <property type="evidence" value="ECO:0007669"/>
    <property type="project" value="TreeGrafter"/>
</dbReference>
<feature type="compositionally biased region" description="Acidic residues" evidence="4">
    <location>
        <begin position="492"/>
        <end position="501"/>
    </location>
</feature>
<evidence type="ECO:0000259" key="6">
    <source>
        <dbReference type="Pfam" id="PF05029"/>
    </source>
</evidence>
<feature type="compositionally biased region" description="Basic and acidic residues" evidence="4">
    <location>
        <begin position="42"/>
        <end position="59"/>
    </location>
</feature>
<dbReference type="Pfam" id="PF04821">
    <property type="entry name" value="TIMELESS"/>
    <property type="match status" value="1"/>
</dbReference>
<dbReference type="Pfam" id="PF05029">
    <property type="entry name" value="TIMELESS_C"/>
    <property type="match status" value="1"/>
</dbReference>
<dbReference type="GO" id="GO:0003677">
    <property type="term" value="F:DNA binding"/>
    <property type="evidence" value="ECO:0007669"/>
    <property type="project" value="TreeGrafter"/>
</dbReference>
<feature type="compositionally biased region" description="Polar residues" evidence="4">
    <location>
        <begin position="472"/>
        <end position="483"/>
    </location>
</feature>
<feature type="compositionally biased region" description="Basic residues" evidence="4">
    <location>
        <begin position="1012"/>
        <end position="1026"/>
    </location>
</feature>
<evidence type="ECO:0000256" key="3">
    <source>
        <dbReference type="ARBA" id="ARBA00023242"/>
    </source>
</evidence>
<feature type="compositionally biased region" description="Polar residues" evidence="4">
    <location>
        <begin position="876"/>
        <end position="887"/>
    </location>
</feature>
<dbReference type="GO" id="GO:0031298">
    <property type="term" value="C:replication fork protection complex"/>
    <property type="evidence" value="ECO:0007669"/>
    <property type="project" value="TreeGrafter"/>
</dbReference>
<gene>
    <name evidence="7" type="ORF">CLODIP_2_CD15386</name>
</gene>
<feature type="domain" description="Timeless N-terminal" evidence="5">
    <location>
        <begin position="538"/>
        <end position="806"/>
    </location>
</feature>
<accession>A0A8S1CVW8</accession>
<feature type="compositionally biased region" description="Basic and acidic residues" evidence="4">
    <location>
        <begin position="1721"/>
        <end position="1730"/>
    </location>
</feature>
<sequence>MRSTRGGALAPIATGNAHAKGSILPSQCVSQGRGAAQTNRVRAGDAEHGPQERGAEDRAGAGQQDLRIHLRVPTDRGAEQRVNCVPPAMCQTRELYWGLTLGDWSSCGEWCLSKSSPPYPQIHVIVRRNGTTIRLENCTRPANVACPPADEESLRKYNCNQDGECETITGVFSCKRGHCANLSEIYSCQTVADGNFIDADRDNLKLNGFFECQKSRCRQIKKTPFHCDRYCPRITTFGINVLLFHGDIVLTAECSKGYTVIEDPEPDPAKQKPPEEQLMWTPDKGVFLAACMKAEKSAGHVNNVHNITALDCTNGTVVPEEKLPAHYMNFTYLWALFEEAQTYKVDPELPPPQNDLIIYNSTRLMINLDGCVNTLRDECRDFVKSHGKDGTNHTGQSRFLCFYHKSDQLYSLARYDLERTKLELILFVTIPFVLAVVSCTSLIVCTKVVKVGDDAKMRVKCRGCCGGNEPPTNNKDVESSQLQQEDKHEDSADPTDDEQFEENPAKKPKSDTATMEWLLGGPQLQNTGSQLGMQVGNTYRVQDTCLETLVELLAKLSAEDRTLRTFRRALGFSQIIQKDLVPLLIHEKNDVRIIDACIRLLVNLTIPVECLLPMEIMARTDAGRHTIYELNNLLFSAKDAFVEPRSTKSILDFMRKIIDQEEKLSLEQCDGINNCLLLVRNILHIPEQWPMGSPTNTPCSKQNLILWNLFAQGIDKVLIHLMTCTQRGMWSITMVQLIALTYKDQHVGTLQKLLNLWFEASLSESSEDNESNTSPPDQGSGDSSPMLTSDPTSDSSDNSSASTNKSNNMEVGCNNKQHCQRMHTDHIKNPNKMAAEIACKAQPAGPAGSGAARGKGAGSKTQHKKDRQHGGDSEAQKQTAANQNSEQSSGSPSIASLSSSSSSGIGSRPSTSASATISQPSPGSSNSSGRPPSPVPSTSSSGASSASLQPATPNNNQTKPGVPGVATNPHVKRSCISSSEMSDCGYGTQVENQESVSTSSNEDDLPQNRGMKPVHQKPHNPNKIRQQKPPTSLSNSDKKEWRRKKLVKRSRTNILNVKALMQHTPTDEDISHLLKEFTVDFLLKGYGPLVQELHLQLLSELGMPVDTSHFFWLVTYFLKFASQLELELENIGPVLSSRVVSYLTFEGVNLSEQLQLALMQQEMDLKPCLRRLHLVVTAIREFIQAVETYRKSNHLSPEDKEFLSQLQTEISTMGDLRNLFVLLLRQYNPSMQSKQYLQDLIATNHILLLFLENCCSKGSSFNMTEHIRQFSTPEMMLQYGRLLESFHENGKFVNDCVFTMMHHISGDMNQVGALFQPGILKTFSLIWEQDFEVCDDWSDLIEYVIHKFVNTPRRGHPMLPLSSIGPELKVEEVPPGLPQPPTLEQNLSRWTKEECDVLYWYYVQSAQSDDPVDNIRNMFVENGSSSKTRVAIIEQLYTQDIIPHAQYLDLLKQEAVGLQGQVNEGMDVVETSGSSTPSIVQVSSCNLESQEKQQQSSDNIVSLIALLTAESHASQIVWLQSVLLEMCYVKLHYKTLHSTLHSFTMEPVPYHYSLMRQSVPLVPWNLEQSTVLAYPPFVLLLHKLGFHLPGDVGKVFPRIPHFWTAEVLYATALKLGAINTCALKFDPQELNSSTCSASQLMSINEAEETSLPGPSMSTGIHTLPATSTVPFAPMPEGNANWMQLVTKAKRASREQSPSQDLDSSLSKMSISDDDTNTSASDENRNRKSPTESENQSNI</sequence>
<dbReference type="InterPro" id="IPR007725">
    <property type="entry name" value="TIMELESS_C"/>
</dbReference>
<feature type="region of interest" description="Disordered" evidence="4">
    <location>
        <begin position="472"/>
        <end position="511"/>
    </location>
</feature>
<feature type="region of interest" description="Disordered" evidence="4">
    <location>
        <begin position="841"/>
        <end position="1045"/>
    </location>
</feature>
<feature type="compositionally biased region" description="Low complexity" evidence="4">
    <location>
        <begin position="771"/>
        <end position="808"/>
    </location>
</feature>
<feature type="region of interest" description="Disordered" evidence="4">
    <location>
        <begin position="1648"/>
        <end position="1674"/>
    </location>
</feature>
<reference evidence="7 8" key="1">
    <citation type="submission" date="2020-04" db="EMBL/GenBank/DDBJ databases">
        <authorList>
            <person name="Alioto T."/>
            <person name="Alioto T."/>
            <person name="Gomez Garrido J."/>
        </authorList>
    </citation>
    <scope>NUCLEOTIDE SEQUENCE [LARGE SCALE GENOMIC DNA]</scope>
</reference>
<evidence type="ECO:0000259" key="5">
    <source>
        <dbReference type="Pfam" id="PF04821"/>
    </source>
</evidence>
<dbReference type="OrthoDB" id="6429365at2759"/>
<keyword evidence="8" id="KW-1185">Reference proteome</keyword>
<dbReference type="InterPro" id="IPR006906">
    <property type="entry name" value="Timeless_N"/>
</dbReference>
<evidence type="ECO:0000313" key="8">
    <source>
        <dbReference type="Proteomes" id="UP000494165"/>
    </source>
</evidence>
<feature type="compositionally biased region" description="Low complexity" evidence="4">
    <location>
        <begin position="1695"/>
        <end position="1706"/>
    </location>
</feature>
<dbReference type="Proteomes" id="UP000494165">
    <property type="component" value="Unassembled WGS sequence"/>
</dbReference>
<evidence type="ECO:0008006" key="9">
    <source>
        <dbReference type="Google" id="ProtNLM"/>
    </source>
</evidence>
<feature type="compositionally biased region" description="Polar residues" evidence="4">
    <location>
        <begin position="989"/>
        <end position="1000"/>
    </location>
</feature>
<feature type="compositionally biased region" description="Gly residues" evidence="4">
    <location>
        <begin position="847"/>
        <end position="857"/>
    </location>
</feature>
<dbReference type="InterPro" id="IPR044998">
    <property type="entry name" value="Timeless"/>
</dbReference>
<evidence type="ECO:0000256" key="1">
    <source>
        <dbReference type="ARBA" id="ARBA00004123"/>
    </source>
</evidence>
<proteinExistence type="inferred from homology"/>
<feature type="compositionally biased region" description="Polar residues" evidence="4">
    <location>
        <begin position="1655"/>
        <end position="1669"/>
    </location>
</feature>
<organism evidence="7 8">
    <name type="scientific">Cloeon dipterum</name>
    <dbReference type="NCBI Taxonomy" id="197152"/>
    <lineage>
        <taxon>Eukaryota</taxon>
        <taxon>Metazoa</taxon>
        <taxon>Ecdysozoa</taxon>
        <taxon>Arthropoda</taxon>
        <taxon>Hexapoda</taxon>
        <taxon>Insecta</taxon>
        <taxon>Pterygota</taxon>
        <taxon>Palaeoptera</taxon>
        <taxon>Ephemeroptera</taxon>
        <taxon>Pisciforma</taxon>
        <taxon>Baetidae</taxon>
        <taxon>Cloeon</taxon>
    </lineage>
</organism>
<keyword evidence="3" id="KW-0539">Nucleus</keyword>
<dbReference type="GO" id="GO:0000076">
    <property type="term" value="P:DNA replication checkpoint signaling"/>
    <property type="evidence" value="ECO:0007669"/>
    <property type="project" value="TreeGrafter"/>
</dbReference>
<dbReference type="PANTHER" id="PTHR22940:SF5">
    <property type="entry name" value="PROTEIN TIMELESS"/>
    <property type="match status" value="1"/>
</dbReference>
<evidence type="ECO:0000313" key="7">
    <source>
        <dbReference type="EMBL" id="CAB3372168.1"/>
    </source>
</evidence>
<evidence type="ECO:0000256" key="4">
    <source>
        <dbReference type="SAM" id="MobiDB-lite"/>
    </source>
</evidence>
<feature type="domain" description="Timeless C-terminal" evidence="6">
    <location>
        <begin position="1509"/>
        <end position="1609"/>
    </location>
</feature>
<name>A0A8S1CVW8_9INSE</name>
<feature type="compositionally biased region" description="Polar residues" evidence="4">
    <location>
        <begin position="29"/>
        <end position="40"/>
    </location>
</feature>
<dbReference type="GO" id="GO:0043111">
    <property type="term" value="P:replication fork arrest"/>
    <property type="evidence" value="ECO:0007669"/>
    <property type="project" value="TreeGrafter"/>
</dbReference>
<evidence type="ECO:0000256" key="2">
    <source>
        <dbReference type="ARBA" id="ARBA00008174"/>
    </source>
</evidence>
<feature type="region of interest" description="Disordered" evidence="4">
    <location>
        <begin position="765"/>
        <end position="812"/>
    </location>
</feature>
<dbReference type="PANTHER" id="PTHR22940">
    <property type="entry name" value="TIMEOUT/TIMELESS-2"/>
    <property type="match status" value="1"/>
</dbReference>
<feature type="region of interest" description="Disordered" evidence="4">
    <location>
        <begin position="29"/>
        <end position="66"/>
    </location>
</feature>
<comment type="similarity">
    <text evidence="2">Belongs to the timeless family.</text>
</comment>
<dbReference type="EMBL" id="CADEPI010000069">
    <property type="protein sequence ID" value="CAB3372168.1"/>
    <property type="molecule type" value="Genomic_DNA"/>
</dbReference>
<dbReference type="GO" id="GO:0048511">
    <property type="term" value="P:rhythmic process"/>
    <property type="evidence" value="ECO:0007669"/>
    <property type="project" value="UniProtKB-KW"/>
</dbReference>